<dbReference type="PROSITE" id="PS50035">
    <property type="entry name" value="PLD"/>
    <property type="match status" value="2"/>
</dbReference>
<evidence type="ECO:0000313" key="3">
    <source>
        <dbReference type="EMBL" id="KAG5278668.1"/>
    </source>
</evidence>
<accession>A0AAV6GU54</accession>
<dbReference type="Gene3D" id="3.30.870.10">
    <property type="entry name" value="Endonuclease Chain A"/>
    <property type="match status" value="2"/>
</dbReference>
<protein>
    <recommendedName>
        <fullName evidence="2">PLD phosphodiesterase domain-containing protein</fullName>
    </recommendedName>
</protein>
<comment type="caution">
    <text evidence="3">The sequence shown here is derived from an EMBL/GenBank/DDBJ whole genome shotgun (WGS) entry which is preliminary data.</text>
</comment>
<evidence type="ECO:0000259" key="2">
    <source>
        <dbReference type="PROSITE" id="PS50035"/>
    </source>
</evidence>
<dbReference type="EMBL" id="JADWDJ010000007">
    <property type="protein sequence ID" value="KAG5278668.1"/>
    <property type="molecule type" value="Genomic_DNA"/>
</dbReference>
<dbReference type="Proteomes" id="UP000823561">
    <property type="component" value="Chromosome 7"/>
</dbReference>
<keyword evidence="4" id="KW-1185">Reference proteome</keyword>
<dbReference type="GO" id="GO:0003824">
    <property type="term" value="F:catalytic activity"/>
    <property type="evidence" value="ECO:0007669"/>
    <property type="project" value="InterPro"/>
</dbReference>
<dbReference type="AlphaFoldDB" id="A0AAV6GU54"/>
<feature type="domain" description="PLD phosphodiesterase" evidence="2">
    <location>
        <begin position="167"/>
        <end position="194"/>
    </location>
</feature>
<dbReference type="SUPFAM" id="SSF56024">
    <property type="entry name" value="Phospholipase D/nuclease"/>
    <property type="match status" value="2"/>
</dbReference>
<gene>
    <name evidence="3" type="ORF">AALO_G00101480</name>
</gene>
<dbReference type="Pfam" id="PF13918">
    <property type="entry name" value="PLDc_3"/>
    <property type="match status" value="1"/>
</dbReference>
<comment type="similarity">
    <text evidence="1">Belongs to the phospholipase D family.</text>
</comment>
<reference evidence="3" key="1">
    <citation type="submission" date="2020-10" db="EMBL/GenBank/DDBJ databases">
        <title>Chromosome-scale genome assembly of the Allis shad, Alosa alosa.</title>
        <authorList>
            <person name="Margot Z."/>
            <person name="Christophe K."/>
            <person name="Cabau C."/>
            <person name="Louis A."/>
            <person name="Berthelot C."/>
            <person name="Parey E."/>
            <person name="Roest Crollius H."/>
            <person name="Montfort J."/>
            <person name="Robinson-Rechavi M."/>
            <person name="Bucao C."/>
            <person name="Bouchez O."/>
            <person name="Gislard M."/>
            <person name="Lluch J."/>
            <person name="Milhes M."/>
            <person name="Lampietro C."/>
            <person name="Lopez Roques C."/>
            <person name="Donnadieu C."/>
            <person name="Braasch I."/>
            <person name="Desvignes T."/>
            <person name="Postlethwait J."/>
            <person name="Bobe J."/>
            <person name="Guiguen Y."/>
        </authorList>
    </citation>
    <scope>NUCLEOTIDE SEQUENCE</scope>
    <source>
        <strain evidence="3">M-15738</strain>
        <tissue evidence="3">Blood</tissue>
    </source>
</reference>
<sequence length="481" mass="54789">MAEQKTQENVMKSQQKCIAVFGLLCCFAVLIALIFSSVDVWGEDEGITEENCSSKCRIVLVENIPEEMDLSPVDEGTLPLTVGLHGLLDMAKRSVEIVSPRWTLTSREQQTDHFSASEGQRLFERLLGLKSRRVKLKVATSLTDSAELTTLAAHGAEVRYVNTTALTKGHLHSSFWVVDRRHIYIGSASMDWRSLAKMKELGVILYNCSCLALDLHRVFSFYWQLHYKDYIPSIWSKRVTALYSRDDPLLVHLNDSDTNVYMSTSPDLFCPKGRTRDVEAIHRVIQEAERFIYVSVTDYLPLVNRSSRGLHVTRYWSAIDEGLREALVLRRVSVRLLVSLWERTHPYTFNFVSSLTTLCLQLMDCNLEVKFFSADEGYHRHDEGLNHNKYMVTDNALYIGNLDWVGNDFAFNAGTGLVIKPIRGQRHLDSGPSVLDQMKAAFERDWFSQYAKSLQEVTTQTGRALKTATLSRVERERQTAA</sequence>
<dbReference type="PANTHER" id="PTHR10185">
    <property type="entry name" value="PHOSPHOLIPASE D - RELATED"/>
    <property type="match status" value="1"/>
</dbReference>
<feature type="domain" description="PLD phosphodiesterase" evidence="2">
    <location>
        <begin position="382"/>
        <end position="408"/>
    </location>
</feature>
<dbReference type="InterPro" id="IPR050874">
    <property type="entry name" value="Diverse_PLD-related"/>
</dbReference>
<evidence type="ECO:0000313" key="4">
    <source>
        <dbReference type="Proteomes" id="UP000823561"/>
    </source>
</evidence>
<evidence type="ECO:0000256" key="1">
    <source>
        <dbReference type="ARBA" id="ARBA00008664"/>
    </source>
</evidence>
<dbReference type="InterPro" id="IPR001736">
    <property type="entry name" value="PLipase_D/transphosphatidylase"/>
</dbReference>
<dbReference type="InterPro" id="IPR032803">
    <property type="entry name" value="PLDc_3"/>
</dbReference>
<name>A0AAV6GU54_9TELE</name>
<proteinExistence type="inferred from homology"/>
<organism evidence="3 4">
    <name type="scientific">Alosa alosa</name>
    <name type="common">allis shad</name>
    <dbReference type="NCBI Taxonomy" id="278164"/>
    <lineage>
        <taxon>Eukaryota</taxon>
        <taxon>Metazoa</taxon>
        <taxon>Chordata</taxon>
        <taxon>Craniata</taxon>
        <taxon>Vertebrata</taxon>
        <taxon>Euteleostomi</taxon>
        <taxon>Actinopterygii</taxon>
        <taxon>Neopterygii</taxon>
        <taxon>Teleostei</taxon>
        <taxon>Clupei</taxon>
        <taxon>Clupeiformes</taxon>
        <taxon>Clupeoidei</taxon>
        <taxon>Clupeidae</taxon>
        <taxon>Alosa</taxon>
    </lineage>
</organism>
<dbReference type="PANTHER" id="PTHR10185:SF9">
    <property type="entry name" value="INACTIVE PHOSPHOLIPASE D5"/>
    <property type="match status" value="1"/>
</dbReference>
<dbReference type="SMART" id="SM00155">
    <property type="entry name" value="PLDc"/>
    <property type="match status" value="2"/>
</dbReference>